<feature type="signal peptide" evidence="4">
    <location>
        <begin position="1"/>
        <end position="21"/>
    </location>
</feature>
<protein>
    <submittedName>
        <fullName evidence="5">Tetratricopeptide repeat protein</fullName>
    </submittedName>
</protein>
<name>A0A9X1YN46_9BURK</name>
<dbReference type="InterPro" id="IPR050498">
    <property type="entry name" value="Ycf3"/>
</dbReference>
<dbReference type="SUPFAM" id="SSF48452">
    <property type="entry name" value="TPR-like"/>
    <property type="match status" value="1"/>
</dbReference>
<comment type="caution">
    <text evidence="5">The sequence shown here is derived from an EMBL/GenBank/DDBJ whole genome shotgun (WGS) entry which is preliminary data.</text>
</comment>
<dbReference type="Pfam" id="PF14559">
    <property type="entry name" value="TPR_19"/>
    <property type="match status" value="1"/>
</dbReference>
<dbReference type="InterPro" id="IPR011990">
    <property type="entry name" value="TPR-like_helical_dom_sf"/>
</dbReference>
<dbReference type="RefSeq" id="WP_275685687.1">
    <property type="nucleotide sequence ID" value="NZ_JAJLJH010000017.1"/>
</dbReference>
<gene>
    <name evidence="5" type="ORF">LPC04_28275</name>
</gene>
<dbReference type="Proteomes" id="UP001139353">
    <property type="component" value="Unassembled WGS sequence"/>
</dbReference>
<sequence length="179" mass="19746">MTPLLRAVALLLLSAGLPAHAQQSPLGRDRHAGQCSPDDKDYDELNLRNCTAMLNRPGLPAAERALVLNVRGNTFDALKKYDLAIADYKEVVRLAPSFAAAYANIALEYCRKRDYRTALQFYEEALKVDPDSGWARYGKGVALSRLGDAQGARIELDRANRSDPEIAAVYKQIGMEPQP</sequence>
<evidence type="ECO:0000256" key="3">
    <source>
        <dbReference type="PROSITE-ProRule" id="PRU00339"/>
    </source>
</evidence>
<dbReference type="Pfam" id="PF00515">
    <property type="entry name" value="TPR_1"/>
    <property type="match status" value="1"/>
</dbReference>
<dbReference type="Gene3D" id="1.25.40.10">
    <property type="entry name" value="Tetratricopeptide repeat domain"/>
    <property type="match status" value="1"/>
</dbReference>
<feature type="repeat" description="TPR" evidence="3">
    <location>
        <begin position="65"/>
        <end position="98"/>
    </location>
</feature>
<dbReference type="PROSITE" id="PS50005">
    <property type="entry name" value="TPR"/>
    <property type="match status" value="2"/>
</dbReference>
<evidence type="ECO:0000313" key="6">
    <source>
        <dbReference type="Proteomes" id="UP001139353"/>
    </source>
</evidence>
<dbReference type="SMART" id="SM00028">
    <property type="entry name" value="TPR"/>
    <property type="match status" value="3"/>
</dbReference>
<dbReference type="PANTHER" id="PTHR44858:SF1">
    <property type="entry name" value="UDP-N-ACETYLGLUCOSAMINE--PEPTIDE N-ACETYLGLUCOSAMINYLTRANSFERASE SPINDLY-RELATED"/>
    <property type="match status" value="1"/>
</dbReference>
<dbReference type="InterPro" id="IPR019734">
    <property type="entry name" value="TPR_rpt"/>
</dbReference>
<keyword evidence="6" id="KW-1185">Reference proteome</keyword>
<evidence type="ECO:0000256" key="4">
    <source>
        <dbReference type="SAM" id="SignalP"/>
    </source>
</evidence>
<keyword evidence="2 3" id="KW-0802">TPR repeat</keyword>
<organism evidence="5 6">
    <name type="scientific">Scleromatobacter humisilvae</name>
    <dbReference type="NCBI Taxonomy" id="2897159"/>
    <lineage>
        <taxon>Bacteria</taxon>
        <taxon>Pseudomonadati</taxon>
        <taxon>Pseudomonadota</taxon>
        <taxon>Betaproteobacteria</taxon>
        <taxon>Burkholderiales</taxon>
        <taxon>Sphaerotilaceae</taxon>
        <taxon>Scleromatobacter</taxon>
    </lineage>
</organism>
<dbReference type="AlphaFoldDB" id="A0A9X1YN46"/>
<keyword evidence="1" id="KW-0677">Repeat</keyword>
<dbReference type="GO" id="GO:0046813">
    <property type="term" value="P:receptor-mediated virion attachment to host cell"/>
    <property type="evidence" value="ECO:0007669"/>
    <property type="project" value="TreeGrafter"/>
</dbReference>
<dbReference type="EMBL" id="JAJLJH010000017">
    <property type="protein sequence ID" value="MCK9689634.1"/>
    <property type="molecule type" value="Genomic_DNA"/>
</dbReference>
<accession>A0A9X1YN46</accession>
<evidence type="ECO:0000256" key="2">
    <source>
        <dbReference type="ARBA" id="ARBA00022803"/>
    </source>
</evidence>
<feature type="chain" id="PRO_5040903109" evidence="4">
    <location>
        <begin position="22"/>
        <end position="179"/>
    </location>
</feature>
<proteinExistence type="predicted"/>
<keyword evidence="4" id="KW-0732">Signal</keyword>
<evidence type="ECO:0000313" key="5">
    <source>
        <dbReference type="EMBL" id="MCK9689634.1"/>
    </source>
</evidence>
<dbReference type="PROSITE" id="PS50293">
    <property type="entry name" value="TPR_REGION"/>
    <property type="match status" value="1"/>
</dbReference>
<dbReference type="GO" id="GO:0009279">
    <property type="term" value="C:cell outer membrane"/>
    <property type="evidence" value="ECO:0007669"/>
    <property type="project" value="TreeGrafter"/>
</dbReference>
<evidence type="ECO:0000256" key="1">
    <source>
        <dbReference type="ARBA" id="ARBA00022737"/>
    </source>
</evidence>
<reference evidence="5" key="1">
    <citation type="submission" date="2021-11" db="EMBL/GenBank/DDBJ databases">
        <title>BS-T2-15 a new species belonging to the Comamonadaceae family isolated from the soil of a French oak forest.</title>
        <authorList>
            <person name="Mieszkin S."/>
            <person name="Alain K."/>
        </authorList>
    </citation>
    <scope>NUCLEOTIDE SEQUENCE</scope>
    <source>
        <strain evidence="5">BS-T2-15</strain>
    </source>
</reference>
<feature type="repeat" description="TPR" evidence="3">
    <location>
        <begin position="99"/>
        <end position="132"/>
    </location>
</feature>
<dbReference type="PANTHER" id="PTHR44858">
    <property type="entry name" value="TETRATRICOPEPTIDE REPEAT PROTEIN 6"/>
    <property type="match status" value="1"/>
</dbReference>